<dbReference type="Proteomes" id="UP000814176">
    <property type="component" value="Unassembled WGS sequence"/>
</dbReference>
<dbReference type="InterPro" id="IPR027417">
    <property type="entry name" value="P-loop_NTPase"/>
</dbReference>
<dbReference type="Pfam" id="PF00270">
    <property type="entry name" value="DEAD"/>
    <property type="match status" value="1"/>
</dbReference>
<keyword evidence="2" id="KW-0067">ATP-binding</keyword>
<feature type="compositionally biased region" description="Basic and acidic residues" evidence="3">
    <location>
        <begin position="130"/>
        <end position="141"/>
    </location>
</feature>
<dbReference type="SMART" id="SM00487">
    <property type="entry name" value="DEXDc"/>
    <property type="match status" value="1"/>
</dbReference>
<dbReference type="InterPro" id="IPR055227">
    <property type="entry name" value="HRQ1_WHD"/>
</dbReference>
<sequence>MPPRQPAKQSGSTGRKRKLGSAGTDVPDADNNGSTTAKKPRTNKGSKAKQREPVNWPEYFDSLFKALNTVLAFCASRKNFAITFPVVRQSVEGLLKQPLDLSKVAELKALLPDTVNFAYIPKAELRIHAESQDTSKRRENSPDYAAFGSQGASNSSVGAAADDDEHVLVLDLQENSRGKKSSNPGFAHGLPPALTPEATKKLINKRNERFIQAVNELLEATSKHDDPVTLLQAAARDHIPIDPSSRSFNKLSQSDSKGNQRIVPDPADRPAVDAVIEEIEEQEWYQDQIVDKRIVEAKDGHIEEIDPPLSETIAQALRDSRKITSLYTHQVAAIRALSQGKHVIVSTSTASGKSVIYQVPVLRFLEEDPASTAMFIYPTKALAQDQRLALEQLLYTCPGLEHIKVYNYDGDTPQELRAGIRESASVIFTNFDMLHASILPHEDLWRRFLKNLKLVAVDELHYYSNIFGSHVAQVMRRFRRVCAAVGNRRTRFVSCSATIAKPKQHMQSIFGIEDVEEVTEDGAPSGRKDYLVWNPPLIDPMDETSGRRGSLTEATRLMRFLMARGIRVILFCKIRKSCELAMKALRSELAADGRQDILDRVMAYRGGYSQHDRRKIEAEAFSGNLLGIVATNALELGVDIGVLDAVIMLGFPMGGLASFRQQAGRAGRRARDALAVFVADQFPIDQHYVKNPSELFDKPMNDLVIDLDSKVMLEAHLQCAAHEMPLMDDDAVYFGPHMKEICDTRLTQDKDGWYHTHPKFLPFPAKHISLRGGEEEKYSVIDITRVGKPGGYPQILEEVEVSRALFELYEGGVFIHQGLTFIVKEISHDSKIAKLLRSDVNWITEPRDFTNTDAAQTYRIREIKDSPWRAYYGRVELKTVVYGYFKNRNKAIIDAVDLDTPPYERESTGMWMDVPRPTLELMKNSGINAAEAIHAAEHAFMNRFALAADLKTECKVAEKEYKATTSQRKRPARLIFYDPTGTNGGVAVKAFDHVSDLLQRALDTVESCPCQEGCAACIDSPTCKEGNLVSSKTGALVVLKAILGRPIDVDLIPEYPEPIAATQDTIIPAVTVRAAEDIEVEKA</sequence>
<feature type="domain" description="Helicase C-terminal" evidence="5">
    <location>
        <begin position="553"/>
        <end position="711"/>
    </location>
</feature>
<dbReference type="InterPro" id="IPR014001">
    <property type="entry name" value="Helicase_ATP-bd"/>
</dbReference>
<name>A0ABQ8KTC9_9APHY</name>
<dbReference type="InterPro" id="IPR001650">
    <property type="entry name" value="Helicase_C-like"/>
</dbReference>
<proteinExistence type="predicted"/>
<dbReference type="EMBL" id="JADCUA010000002">
    <property type="protein sequence ID" value="KAH9842332.1"/>
    <property type="molecule type" value="Genomic_DNA"/>
</dbReference>
<dbReference type="GeneID" id="72006687"/>
<dbReference type="PANTHER" id="PTHR47957">
    <property type="entry name" value="ATP-DEPENDENT HELICASE HRQ1"/>
    <property type="match status" value="1"/>
</dbReference>
<feature type="compositionally biased region" description="Polar residues" evidence="3">
    <location>
        <begin position="244"/>
        <end position="259"/>
    </location>
</feature>
<protein>
    <submittedName>
        <fullName evidence="6">P-loop containing nucleoside triphosphate hydrolase protein</fullName>
    </submittedName>
</protein>
<gene>
    <name evidence="6" type="ORF">C8Q71DRAFT_801720</name>
</gene>
<dbReference type="InterPro" id="IPR011545">
    <property type="entry name" value="DEAD/DEAH_box_helicase_dom"/>
</dbReference>
<comment type="caution">
    <text evidence="6">The sequence shown here is derived from an EMBL/GenBank/DDBJ whole genome shotgun (WGS) entry which is preliminary data.</text>
</comment>
<feature type="region of interest" description="Disordered" evidence="3">
    <location>
        <begin position="241"/>
        <end position="266"/>
    </location>
</feature>
<evidence type="ECO:0000256" key="1">
    <source>
        <dbReference type="ARBA" id="ARBA00022741"/>
    </source>
</evidence>
<dbReference type="PROSITE" id="PS51194">
    <property type="entry name" value="HELICASE_CTER"/>
    <property type="match status" value="1"/>
</dbReference>
<evidence type="ECO:0000313" key="7">
    <source>
        <dbReference type="Proteomes" id="UP000814176"/>
    </source>
</evidence>
<feature type="domain" description="Helicase ATP-binding" evidence="4">
    <location>
        <begin position="334"/>
        <end position="517"/>
    </location>
</feature>
<dbReference type="InterPro" id="IPR018973">
    <property type="entry name" value="MZB"/>
</dbReference>
<dbReference type="Pfam" id="PF22982">
    <property type="entry name" value="WHD_HRQ1"/>
    <property type="match status" value="1"/>
</dbReference>
<feature type="region of interest" description="Disordered" evidence="3">
    <location>
        <begin position="130"/>
        <end position="158"/>
    </location>
</feature>
<accession>A0ABQ8KTC9</accession>
<evidence type="ECO:0000256" key="3">
    <source>
        <dbReference type="SAM" id="MobiDB-lite"/>
    </source>
</evidence>
<evidence type="ECO:0000313" key="6">
    <source>
        <dbReference type="EMBL" id="KAH9842332.1"/>
    </source>
</evidence>
<dbReference type="PANTHER" id="PTHR47957:SF3">
    <property type="entry name" value="ATP-DEPENDENT HELICASE HRQ1"/>
    <property type="match status" value="1"/>
</dbReference>
<evidence type="ECO:0000256" key="2">
    <source>
        <dbReference type="ARBA" id="ARBA00022840"/>
    </source>
</evidence>
<feature type="region of interest" description="Disordered" evidence="3">
    <location>
        <begin position="1"/>
        <end position="50"/>
    </location>
</feature>
<reference evidence="6 7" key="1">
    <citation type="journal article" date="2021" name="Environ. Microbiol.">
        <title>Gene family expansions and transcriptome signatures uncover fungal adaptations to wood decay.</title>
        <authorList>
            <person name="Hage H."/>
            <person name="Miyauchi S."/>
            <person name="Viragh M."/>
            <person name="Drula E."/>
            <person name="Min B."/>
            <person name="Chaduli D."/>
            <person name="Navarro D."/>
            <person name="Favel A."/>
            <person name="Norest M."/>
            <person name="Lesage-Meessen L."/>
            <person name="Balint B."/>
            <person name="Merenyi Z."/>
            <person name="de Eugenio L."/>
            <person name="Morin E."/>
            <person name="Martinez A.T."/>
            <person name="Baldrian P."/>
            <person name="Stursova M."/>
            <person name="Martinez M.J."/>
            <person name="Novotny C."/>
            <person name="Magnuson J.K."/>
            <person name="Spatafora J.W."/>
            <person name="Maurice S."/>
            <person name="Pangilinan J."/>
            <person name="Andreopoulos W."/>
            <person name="LaButti K."/>
            <person name="Hundley H."/>
            <person name="Na H."/>
            <person name="Kuo A."/>
            <person name="Barry K."/>
            <person name="Lipzen A."/>
            <person name="Henrissat B."/>
            <person name="Riley R."/>
            <person name="Ahrendt S."/>
            <person name="Nagy L.G."/>
            <person name="Grigoriev I.V."/>
            <person name="Martin F."/>
            <person name="Rosso M.N."/>
        </authorList>
    </citation>
    <scope>NUCLEOTIDE SEQUENCE [LARGE SCALE GENOMIC DNA]</scope>
    <source>
        <strain evidence="6 7">CIRM-BRFM 1785</strain>
    </source>
</reference>
<dbReference type="Gene3D" id="3.40.50.300">
    <property type="entry name" value="P-loop containing nucleotide triphosphate hydrolases"/>
    <property type="match status" value="2"/>
</dbReference>
<keyword evidence="7" id="KW-1185">Reference proteome</keyword>
<dbReference type="SMART" id="SM00490">
    <property type="entry name" value="HELICc"/>
    <property type="match status" value="1"/>
</dbReference>
<organism evidence="6 7">
    <name type="scientific">Rhodofomes roseus</name>
    <dbReference type="NCBI Taxonomy" id="34475"/>
    <lineage>
        <taxon>Eukaryota</taxon>
        <taxon>Fungi</taxon>
        <taxon>Dikarya</taxon>
        <taxon>Basidiomycota</taxon>
        <taxon>Agaricomycotina</taxon>
        <taxon>Agaricomycetes</taxon>
        <taxon>Polyporales</taxon>
        <taxon>Rhodofomes</taxon>
    </lineage>
</organism>
<evidence type="ECO:0000259" key="5">
    <source>
        <dbReference type="PROSITE" id="PS51194"/>
    </source>
</evidence>
<keyword evidence="1" id="KW-0547">Nucleotide-binding</keyword>
<dbReference type="GO" id="GO:0016787">
    <property type="term" value="F:hydrolase activity"/>
    <property type="evidence" value="ECO:0007669"/>
    <property type="project" value="UniProtKB-KW"/>
</dbReference>
<dbReference type="CDD" id="cd17923">
    <property type="entry name" value="DEXHc_Hrq1-like"/>
    <property type="match status" value="1"/>
</dbReference>
<dbReference type="Pfam" id="PF09369">
    <property type="entry name" value="MZB"/>
    <property type="match status" value="1"/>
</dbReference>
<keyword evidence="6" id="KW-0378">Hydrolase</keyword>
<feature type="compositionally biased region" description="Basic residues" evidence="3">
    <location>
        <begin position="38"/>
        <end position="48"/>
    </location>
</feature>
<dbReference type="SUPFAM" id="SSF52540">
    <property type="entry name" value="P-loop containing nucleoside triphosphate hydrolases"/>
    <property type="match status" value="1"/>
</dbReference>
<dbReference type="Pfam" id="PF00271">
    <property type="entry name" value="Helicase_C"/>
    <property type="match status" value="1"/>
</dbReference>
<feature type="region of interest" description="Disordered" evidence="3">
    <location>
        <begin position="175"/>
        <end position="194"/>
    </location>
</feature>
<dbReference type="RefSeq" id="XP_047783379.1">
    <property type="nucleotide sequence ID" value="XM_047925955.1"/>
</dbReference>
<dbReference type="PROSITE" id="PS51192">
    <property type="entry name" value="HELICASE_ATP_BIND_1"/>
    <property type="match status" value="1"/>
</dbReference>
<dbReference type="CDD" id="cd18797">
    <property type="entry name" value="SF2_C_Hrq"/>
    <property type="match status" value="1"/>
</dbReference>
<evidence type="ECO:0000259" key="4">
    <source>
        <dbReference type="PROSITE" id="PS51192"/>
    </source>
</evidence>